<name>A0A5Q4YYC0_9BURK</name>
<sequence length="129" mass="14773">MVTNLLRSTTRELALRTVEDDIVSRVSRVLQTFTDEILDLDSVAAQLGVPPRTLRRKLAEKGNCFRAVQDSVLAQRALMYLRESNLPVLEIAARLRFTDVSNFRRAFRRWTGTIPAENRSRGEVRMAQL</sequence>
<dbReference type="Pfam" id="PF12833">
    <property type="entry name" value="HTH_18"/>
    <property type="match status" value="1"/>
</dbReference>
<dbReference type="SUPFAM" id="SSF46689">
    <property type="entry name" value="Homeodomain-like"/>
    <property type="match status" value="1"/>
</dbReference>
<gene>
    <name evidence="5" type="ORF">PDMSB3_2440</name>
</gene>
<keyword evidence="6" id="KW-1185">Reference proteome</keyword>
<dbReference type="InterPro" id="IPR009057">
    <property type="entry name" value="Homeodomain-like_sf"/>
</dbReference>
<evidence type="ECO:0000256" key="1">
    <source>
        <dbReference type="ARBA" id="ARBA00023015"/>
    </source>
</evidence>
<dbReference type="PROSITE" id="PS01124">
    <property type="entry name" value="HTH_ARAC_FAMILY_2"/>
    <property type="match status" value="1"/>
</dbReference>
<evidence type="ECO:0000313" key="5">
    <source>
        <dbReference type="EMBL" id="VVD33724.1"/>
    </source>
</evidence>
<dbReference type="PANTHER" id="PTHR47894:SF1">
    <property type="entry name" value="HTH-TYPE TRANSCRIPTIONAL REGULATOR VQSM"/>
    <property type="match status" value="1"/>
</dbReference>
<dbReference type="GO" id="GO:0005829">
    <property type="term" value="C:cytosol"/>
    <property type="evidence" value="ECO:0007669"/>
    <property type="project" value="TreeGrafter"/>
</dbReference>
<evidence type="ECO:0000256" key="2">
    <source>
        <dbReference type="ARBA" id="ARBA00023125"/>
    </source>
</evidence>
<dbReference type="KEGG" id="pdio:PDMSB3_2440.1"/>
<keyword evidence="3" id="KW-0804">Transcription</keyword>
<dbReference type="Proteomes" id="UP000325811">
    <property type="component" value="Chromosome II"/>
</dbReference>
<keyword evidence="1" id="KW-0805">Transcription regulation</keyword>
<dbReference type="EMBL" id="LR699554">
    <property type="protein sequence ID" value="VVD33724.1"/>
    <property type="molecule type" value="Genomic_DNA"/>
</dbReference>
<feature type="domain" description="HTH araC/xylS-type" evidence="4">
    <location>
        <begin position="24"/>
        <end position="121"/>
    </location>
</feature>
<dbReference type="PANTHER" id="PTHR47894">
    <property type="entry name" value="HTH-TYPE TRANSCRIPTIONAL REGULATOR GADX"/>
    <property type="match status" value="1"/>
</dbReference>
<dbReference type="InterPro" id="IPR018060">
    <property type="entry name" value="HTH_AraC"/>
</dbReference>
<organism evidence="5 6">
    <name type="scientific">Paraburkholderia dioscoreae</name>
    <dbReference type="NCBI Taxonomy" id="2604047"/>
    <lineage>
        <taxon>Bacteria</taxon>
        <taxon>Pseudomonadati</taxon>
        <taxon>Pseudomonadota</taxon>
        <taxon>Betaproteobacteria</taxon>
        <taxon>Burkholderiales</taxon>
        <taxon>Burkholderiaceae</taxon>
        <taxon>Paraburkholderia</taxon>
    </lineage>
</organism>
<dbReference type="GO" id="GO:0003700">
    <property type="term" value="F:DNA-binding transcription factor activity"/>
    <property type="evidence" value="ECO:0007669"/>
    <property type="project" value="InterPro"/>
</dbReference>
<dbReference type="SMART" id="SM00342">
    <property type="entry name" value="HTH_ARAC"/>
    <property type="match status" value="1"/>
</dbReference>
<protein>
    <recommendedName>
        <fullName evidence="4">HTH araC/xylS-type domain-containing protein</fullName>
    </recommendedName>
</protein>
<keyword evidence="2" id="KW-0238">DNA-binding</keyword>
<dbReference type="Gene3D" id="1.10.10.60">
    <property type="entry name" value="Homeodomain-like"/>
    <property type="match status" value="1"/>
</dbReference>
<evidence type="ECO:0000256" key="3">
    <source>
        <dbReference type="ARBA" id="ARBA00023163"/>
    </source>
</evidence>
<accession>A0A5Q4YYC0</accession>
<proteinExistence type="predicted"/>
<dbReference type="AlphaFoldDB" id="A0A5Q4YYC0"/>
<evidence type="ECO:0000259" key="4">
    <source>
        <dbReference type="PROSITE" id="PS01124"/>
    </source>
</evidence>
<dbReference type="GO" id="GO:0000976">
    <property type="term" value="F:transcription cis-regulatory region binding"/>
    <property type="evidence" value="ECO:0007669"/>
    <property type="project" value="TreeGrafter"/>
</dbReference>
<reference evidence="5 6" key="1">
    <citation type="submission" date="2019-08" db="EMBL/GenBank/DDBJ databases">
        <authorList>
            <person name="Herpell B J."/>
        </authorList>
    </citation>
    <scope>NUCLEOTIDE SEQUENCE [LARGE SCALE GENOMIC DNA]</scope>
    <source>
        <strain evidence="6">Msb3</strain>
    </source>
</reference>
<evidence type="ECO:0000313" key="6">
    <source>
        <dbReference type="Proteomes" id="UP000325811"/>
    </source>
</evidence>